<sequence length="303" mass="33012">MSAVSTKPAGDAGVGPGAVPVLTARNVSIEYQVTPVVKAVKDVSLTLHRGEILGLAGESGCGKTTLAYGLNQLLKPPALRTSGEIVLHDKDGYDIDVAALSGDALRAFRWDKISMVFQGAMNSLNPVISVKAQLFDVFDTHRPGMSKKEKLTRSRELLELVGVDPNRLNSFAHELSGGMRQRVMIAMALALNPQVMIMDEPTTALDVVVQRGIIREIMRLREQLDFAVVFITHDLPMLLEISDRIAVMLQGEIVELNSSEQIYEEPQHEYTRKLLASFPSLTGERGAFVRTGSGTGDDTEEVA</sequence>
<dbReference type="Pfam" id="PF00005">
    <property type="entry name" value="ABC_tran"/>
    <property type="match status" value="1"/>
</dbReference>
<evidence type="ECO:0000256" key="1">
    <source>
        <dbReference type="ARBA" id="ARBA00022448"/>
    </source>
</evidence>
<evidence type="ECO:0000256" key="2">
    <source>
        <dbReference type="ARBA" id="ARBA00022741"/>
    </source>
</evidence>
<dbReference type="InterPro" id="IPR027417">
    <property type="entry name" value="P-loop_NTPase"/>
</dbReference>
<dbReference type="InterPro" id="IPR003439">
    <property type="entry name" value="ABC_transporter-like_ATP-bd"/>
</dbReference>
<dbReference type="CDD" id="cd03257">
    <property type="entry name" value="ABC_NikE_OppD_transporters"/>
    <property type="match status" value="1"/>
</dbReference>
<feature type="domain" description="ABC transporter" evidence="4">
    <location>
        <begin position="24"/>
        <end position="275"/>
    </location>
</feature>
<organism evidence="5 6">
    <name type="scientific">Oerskovia jenensis</name>
    <dbReference type="NCBI Taxonomy" id="162169"/>
    <lineage>
        <taxon>Bacteria</taxon>
        <taxon>Bacillati</taxon>
        <taxon>Actinomycetota</taxon>
        <taxon>Actinomycetes</taxon>
        <taxon>Micrococcales</taxon>
        <taxon>Cellulomonadaceae</taxon>
        <taxon>Oerskovia</taxon>
    </lineage>
</organism>
<dbReference type="PANTHER" id="PTHR43067:SF3">
    <property type="entry name" value="MALTOSE ABC TRANSPORTER, ATP-BINDING PROTEIN"/>
    <property type="match status" value="1"/>
</dbReference>
<dbReference type="SUPFAM" id="SSF52540">
    <property type="entry name" value="P-loop containing nucleoside triphosphate hydrolases"/>
    <property type="match status" value="1"/>
</dbReference>
<accession>A0ABS2LEE9</accession>
<dbReference type="PROSITE" id="PS50893">
    <property type="entry name" value="ABC_TRANSPORTER_2"/>
    <property type="match status" value="1"/>
</dbReference>
<gene>
    <name evidence="5" type="ORF">JOD49_001725</name>
</gene>
<keyword evidence="2" id="KW-0547">Nucleotide-binding</keyword>
<dbReference type="EMBL" id="JAFBBO010000001">
    <property type="protein sequence ID" value="MBM7478805.1"/>
    <property type="molecule type" value="Genomic_DNA"/>
</dbReference>
<dbReference type="RefSeq" id="WP_205306821.1">
    <property type="nucleotide sequence ID" value="NZ_BAAAVF010000012.1"/>
</dbReference>
<dbReference type="InterPro" id="IPR003593">
    <property type="entry name" value="AAA+_ATPase"/>
</dbReference>
<dbReference type="GO" id="GO:0005524">
    <property type="term" value="F:ATP binding"/>
    <property type="evidence" value="ECO:0007669"/>
    <property type="project" value="UniProtKB-KW"/>
</dbReference>
<keyword evidence="6" id="KW-1185">Reference proteome</keyword>
<comment type="caution">
    <text evidence="5">The sequence shown here is derived from an EMBL/GenBank/DDBJ whole genome shotgun (WGS) entry which is preliminary data.</text>
</comment>
<evidence type="ECO:0000259" key="4">
    <source>
        <dbReference type="PROSITE" id="PS50893"/>
    </source>
</evidence>
<dbReference type="InterPro" id="IPR017871">
    <property type="entry name" value="ABC_transporter-like_CS"/>
</dbReference>
<dbReference type="SMART" id="SM00382">
    <property type="entry name" value="AAA"/>
    <property type="match status" value="1"/>
</dbReference>
<dbReference type="Gene3D" id="3.40.50.300">
    <property type="entry name" value="P-loop containing nucleotide triphosphate hydrolases"/>
    <property type="match status" value="1"/>
</dbReference>
<dbReference type="PANTHER" id="PTHR43067">
    <property type="entry name" value="OLIGOPEPTIDE/DIPEPTIDE ABC TRANSPORTER, ATPASE SUBUNIT"/>
    <property type="match status" value="1"/>
</dbReference>
<reference evidence="5 6" key="1">
    <citation type="submission" date="2021-01" db="EMBL/GenBank/DDBJ databases">
        <title>Sequencing the genomes of 1000 actinobacteria strains.</title>
        <authorList>
            <person name="Klenk H.-P."/>
        </authorList>
    </citation>
    <scope>NUCLEOTIDE SEQUENCE [LARGE SCALE GENOMIC DNA]</scope>
    <source>
        <strain evidence="5 6">DSM 46000</strain>
    </source>
</reference>
<dbReference type="Proteomes" id="UP000698059">
    <property type="component" value="Unassembled WGS sequence"/>
</dbReference>
<proteinExistence type="predicted"/>
<evidence type="ECO:0000256" key="3">
    <source>
        <dbReference type="ARBA" id="ARBA00022840"/>
    </source>
</evidence>
<dbReference type="PROSITE" id="PS00211">
    <property type="entry name" value="ABC_TRANSPORTER_1"/>
    <property type="match status" value="1"/>
</dbReference>
<name>A0ABS2LEE9_9CELL</name>
<evidence type="ECO:0000313" key="5">
    <source>
        <dbReference type="EMBL" id="MBM7478805.1"/>
    </source>
</evidence>
<keyword evidence="1" id="KW-0813">Transport</keyword>
<dbReference type="Pfam" id="PF08352">
    <property type="entry name" value="oligo_HPY"/>
    <property type="match status" value="1"/>
</dbReference>
<evidence type="ECO:0000313" key="6">
    <source>
        <dbReference type="Proteomes" id="UP000698059"/>
    </source>
</evidence>
<protein>
    <submittedName>
        <fullName evidence="5">Peptide/nickel transport system ATP-binding protein</fullName>
    </submittedName>
</protein>
<dbReference type="InterPro" id="IPR013563">
    <property type="entry name" value="Oligopep_ABC_C"/>
</dbReference>
<keyword evidence="3 5" id="KW-0067">ATP-binding</keyword>